<dbReference type="GO" id="GO:0047693">
    <property type="term" value="F:ATP diphosphatase activity"/>
    <property type="evidence" value="ECO:0007669"/>
    <property type="project" value="UniProtKB-EC"/>
</dbReference>
<dbReference type="GO" id="GO:0046052">
    <property type="term" value="P:UTP catabolic process"/>
    <property type="evidence" value="ECO:0007669"/>
    <property type="project" value="TreeGrafter"/>
</dbReference>
<dbReference type="GO" id="GO:0046076">
    <property type="term" value="P:dTTP catabolic process"/>
    <property type="evidence" value="ECO:0007669"/>
    <property type="project" value="TreeGrafter"/>
</dbReference>
<proteinExistence type="predicted"/>
<evidence type="ECO:0000313" key="4">
    <source>
        <dbReference type="EMBL" id="VYT08976.1"/>
    </source>
</evidence>
<reference evidence="3" key="2">
    <citation type="submission" date="2023-10" db="EMBL/GenBank/DDBJ databases">
        <title>Rapid discrimination of Bifidobacterium longum Subspecies based on MALDI-TOF MS and Machine Learning.</title>
        <authorList>
            <person name="Chen J."/>
        </authorList>
    </citation>
    <scope>NUCLEOTIDE SEQUENCE</scope>
    <source>
        <strain evidence="3">YGMCC0039</strain>
    </source>
</reference>
<dbReference type="GO" id="GO:0046081">
    <property type="term" value="P:dUTP catabolic process"/>
    <property type="evidence" value="ECO:0007669"/>
    <property type="project" value="TreeGrafter"/>
</dbReference>
<feature type="domain" description="NTP pyrophosphohydrolase MazG-like" evidence="2">
    <location>
        <begin position="59"/>
        <end position="134"/>
    </location>
</feature>
<feature type="compositionally biased region" description="Polar residues" evidence="1">
    <location>
        <begin position="233"/>
        <end position="243"/>
    </location>
</feature>
<dbReference type="PANTHER" id="PTHR30522:SF0">
    <property type="entry name" value="NUCLEOSIDE TRIPHOSPHATE PYROPHOSPHOHYDROLASE"/>
    <property type="match status" value="1"/>
</dbReference>
<dbReference type="GO" id="GO:0006203">
    <property type="term" value="P:dGTP catabolic process"/>
    <property type="evidence" value="ECO:0007669"/>
    <property type="project" value="TreeGrafter"/>
</dbReference>
<organism evidence="4">
    <name type="scientific">Bifidobacterium longum</name>
    <dbReference type="NCBI Taxonomy" id="216816"/>
    <lineage>
        <taxon>Bacteria</taxon>
        <taxon>Bacillati</taxon>
        <taxon>Actinomycetota</taxon>
        <taxon>Actinomycetes</taxon>
        <taxon>Bifidobacteriales</taxon>
        <taxon>Bifidobacteriaceae</taxon>
        <taxon>Bifidobacterium</taxon>
    </lineage>
</organism>
<dbReference type="EMBL" id="CACRSV010000033">
    <property type="protein sequence ID" value="VYT08976.1"/>
    <property type="molecule type" value="Genomic_DNA"/>
</dbReference>
<dbReference type="Pfam" id="PF03819">
    <property type="entry name" value="MazG"/>
    <property type="match status" value="1"/>
</dbReference>
<dbReference type="InterPro" id="IPR011551">
    <property type="entry name" value="NTP_PyrPHydrolase_MazG"/>
</dbReference>
<dbReference type="EC" id="3.6.1.8" evidence="4"/>
<sequence length="296" mass="32823">MSKMSDMTEYHASAYRLPSGFKHCSKLKPVVEAVTALDWVKAVVDVLYSPGGCPWDGKQTNESLLKNLLEETYEYVDAVETHDRDNMREEMGDVLLQSVFQARVCESDAEDPFGIDEVADRLVNKLITRHPHVFAADDAADSSDAFDADSNDGGEAAQPESPEAVLTLWEKMKQQEKHRKSVLEGISRAQGALPRAAKVVSRISKSPNADRLFAAFDEPAAADAQRDDEQPQAAIQSESNGDNSPEHEKADAYADEILAIVRRARADGIDIEAALCNRLRDVESRVESIENYIRMR</sequence>
<accession>A0A6N2U0E5</accession>
<dbReference type="InterPro" id="IPR048015">
    <property type="entry name" value="NTP-PPase_MazG-like_N"/>
</dbReference>
<protein>
    <submittedName>
        <fullName evidence="3">MazG nucleotide pyrophosphohydrolase domain-containing protein</fullName>
    </submittedName>
    <submittedName>
        <fullName evidence="4">Nucleoside triphosphate pyrophosphohydrolase</fullName>
        <ecNumber evidence="4">3.6.1.8</ecNumber>
    </submittedName>
</protein>
<dbReference type="EMBL" id="JAWLRA010000001">
    <property type="protein sequence ID" value="MDW3125884.1"/>
    <property type="molecule type" value="Genomic_DNA"/>
</dbReference>
<dbReference type="SUPFAM" id="SSF101386">
    <property type="entry name" value="all-alpha NTP pyrophosphatases"/>
    <property type="match status" value="1"/>
</dbReference>
<dbReference type="GO" id="GO:0046047">
    <property type="term" value="P:TTP catabolic process"/>
    <property type="evidence" value="ECO:0007669"/>
    <property type="project" value="TreeGrafter"/>
</dbReference>
<dbReference type="PANTHER" id="PTHR30522">
    <property type="entry name" value="NUCLEOSIDE TRIPHOSPHATE PYROPHOSPHOHYDROLASE"/>
    <property type="match status" value="1"/>
</dbReference>
<evidence type="ECO:0000313" key="3">
    <source>
        <dbReference type="EMBL" id="MDW3125884.1"/>
    </source>
</evidence>
<gene>
    <name evidence="4" type="primary">mazG</name>
    <name evidence="4" type="ORF">BLLFYP82_01626</name>
    <name evidence="3" type="ORF">RS890_01910</name>
</gene>
<dbReference type="CDD" id="cd11528">
    <property type="entry name" value="NTP-PPase_MazG_Nterm"/>
    <property type="match status" value="1"/>
</dbReference>
<name>A0A6N2U0E5_BIFLN</name>
<feature type="compositionally biased region" description="Acidic residues" evidence="1">
    <location>
        <begin position="140"/>
        <end position="152"/>
    </location>
</feature>
<dbReference type="InterPro" id="IPR004518">
    <property type="entry name" value="MazG-like_dom"/>
</dbReference>
<dbReference type="GO" id="GO:0046061">
    <property type="term" value="P:dATP catabolic process"/>
    <property type="evidence" value="ECO:0007669"/>
    <property type="project" value="TreeGrafter"/>
</dbReference>
<dbReference type="Proteomes" id="UP001277803">
    <property type="component" value="Unassembled WGS sequence"/>
</dbReference>
<feature type="region of interest" description="Disordered" evidence="1">
    <location>
        <begin position="221"/>
        <end position="248"/>
    </location>
</feature>
<feature type="region of interest" description="Disordered" evidence="1">
    <location>
        <begin position="140"/>
        <end position="162"/>
    </location>
</feature>
<evidence type="ECO:0000256" key="1">
    <source>
        <dbReference type="SAM" id="MobiDB-lite"/>
    </source>
</evidence>
<keyword evidence="4" id="KW-0378">Hydrolase</keyword>
<reference evidence="4" key="1">
    <citation type="submission" date="2019-11" db="EMBL/GenBank/DDBJ databases">
        <authorList>
            <person name="Feng L."/>
        </authorList>
    </citation>
    <scope>NUCLEOTIDE SEQUENCE</scope>
    <source>
        <strain evidence="4">BlongumLFYP82</strain>
    </source>
</reference>
<dbReference type="Gene3D" id="1.10.287.1080">
    <property type="entry name" value="MazG-like"/>
    <property type="match status" value="2"/>
</dbReference>
<dbReference type="AlphaFoldDB" id="A0A6N2U0E5"/>
<dbReference type="RefSeq" id="WP_186289835.1">
    <property type="nucleotide sequence ID" value="NZ_CACRSV010000033.1"/>
</dbReference>
<evidence type="ECO:0000259" key="2">
    <source>
        <dbReference type="Pfam" id="PF03819"/>
    </source>
</evidence>